<dbReference type="PANTHER" id="PTHR43981">
    <property type="entry name" value="ENOYL-[ACYL-CARRIER-PROTEIN] REDUCTASE, MITOCHONDRIAL"/>
    <property type="match status" value="1"/>
</dbReference>
<dbReference type="GO" id="GO:0005739">
    <property type="term" value="C:mitochondrion"/>
    <property type="evidence" value="ECO:0007669"/>
    <property type="project" value="UniProtKB-SubCell"/>
</dbReference>
<dbReference type="InterPro" id="IPR013154">
    <property type="entry name" value="ADH-like_N"/>
</dbReference>
<dbReference type="GO" id="GO:0016491">
    <property type="term" value="F:oxidoreductase activity"/>
    <property type="evidence" value="ECO:0007669"/>
    <property type="project" value="UniProtKB-KW"/>
</dbReference>
<sequence length="347" mass="36280">MSAASKGFRYCRTGPLPSVLKLEAFSASAVDLEKQVLVKMAYAPIHRTDAAIINGTALGRLSPTQATATPAVNAGLFPRIGGHEGIGVVVDAGRSQHLRAGDRVWISPSASTGTWATHVVADSQFVHALPTSVDTKSLPLASCATALFAAKQILSRQYAKIEAGDVVLVNGGSSLTAAAIVFHAKAAGAQVVAAVAPGSRFAAAKSRLADLGASAIVEYNPKGAREVAKLVGDKRVALFANGVGGPAFNDFARLVRGTCVTYGAQHGAGIMWSGGHQIFNGMDHVGFFAPRALSKMTLQERDRTFQEALSGLEVKYPVEPVKSLEDLALSAWDTTYLVGGKKCVFTF</sequence>
<dbReference type="Pfam" id="PF08240">
    <property type="entry name" value="ADH_N"/>
    <property type="match status" value="1"/>
</dbReference>
<gene>
    <name evidence="8" type="ORF">NDES1114_LOCUS12196</name>
</gene>
<feature type="domain" description="Alcohol dehydrogenase-like N-terminal" evidence="7">
    <location>
        <begin position="34"/>
        <end position="130"/>
    </location>
</feature>
<dbReference type="SUPFAM" id="SSF50129">
    <property type="entry name" value="GroES-like"/>
    <property type="match status" value="1"/>
</dbReference>
<comment type="similarity">
    <text evidence="2">Belongs to the zinc-containing alcohol dehydrogenase family. Quinone oxidoreductase subfamily.</text>
</comment>
<keyword evidence="6" id="KW-0496">Mitochondrion</keyword>
<dbReference type="AlphaFoldDB" id="A0A7S1LQJ2"/>
<keyword evidence="5" id="KW-0560">Oxidoreductase</keyword>
<keyword evidence="4" id="KW-0809">Transit peptide</keyword>
<dbReference type="Gene3D" id="3.40.50.720">
    <property type="entry name" value="NAD(P)-binding Rossmann-like Domain"/>
    <property type="match status" value="1"/>
</dbReference>
<name>A0A7S1LQJ2_NEODS</name>
<evidence type="ECO:0000256" key="2">
    <source>
        <dbReference type="ARBA" id="ARBA00010371"/>
    </source>
</evidence>
<dbReference type="Gene3D" id="3.90.180.10">
    <property type="entry name" value="Medium-chain alcohol dehydrogenases, catalytic domain"/>
    <property type="match status" value="1"/>
</dbReference>
<dbReference type="PANTHER" id="PTHR43981:SF2">
    <property type="entry name" value="ENOYL-[ACYL-CARRIER-PROTEIN] REDUCTASE, MITOCHONDRIAL"/>
    <property type="match status" value="1"/>
</dbReference>
<proteinExistence type="inferred from homology"/>
<dbReference type="EMBL" id="HBGF01018484">
    <property type="protein sequence ID" value="CAD9111016.1"/>
    <property type="molecule type" value="Transcribed_RNA"/>
</dbReference>
<evidence type="ECO:0000256" key="5">
    <source>
        <dbReference type="ARBA" id="ARBA00023002"/>
    </source>
</evidence>
<dbReference type="SUPFAM" id="SSF51735">
    <property type="entry name" value="NAD(P)-binding Rossmann-fold domains"/>
    <property type="match status" value="1"/>
</dbReference>
<protein>
    <recommendedName>
        <fullName evidence="7">Alcohol dehydrogenase-like N-terminal domain-containing protein</fullName>
    </recommendedName>
</protein>
<dbReference type="InterPro" id="IPR011032">
    <property type="entry name" value="GroES-like_sf"/>
</dbReference>
<evidence type="ECO:0000313" key="8">
    <source>
        <dbReference type="EMBL" id="CAD9111016.1"/>
    </source>
</evidence>
<dbReference type="InterPro" id="IPR036291">
    <property type="entry name" value="NAD(P)-bd_dom_sf"/>
</dbReference>
<keyword evidence="3" id="KW-0521">NADP</keyword>
<evidence type="ECO:0000256" key="4">
    <source>
        <dbReference type="ARBA" id="ARBA00022946"/>
    </source>
</evidence>
<organism evidence="8">
    <name type="scientific">Neobodo designis</name>
    <name type="common">Flagellated protozoan</name>
    <name type="synonym">Bodo designis</name>
    <dbReference type="NCBI Taxonomy" id="312471"/>
    <lineage>
        <taxon>Eukaryota</taxon>
        <taxon>Discoba</taxon>
        <taxon>Euglenozoa</taxon>
        <taxon>Kinetoplastea</taxon>
        <taxon>Metakinetoplastina</taxon>
        <taxon>Neobodonida</taxon>
        <taxon>Neobodo</taxon>
    </lineage>
</organism>
<comment type="subcellular location">
    <subcellularLocation>
        <location evidence="1">Mitochondrion</location>
    </subcellularLocation>
</comment>
<dbReference type="GO" id="GO:0006631">
    <property type="term" value="P:fatty acid metabolic process"/>
    <property type="evidence" value="ECO:0007669"/>
    <property type="project" value="TreeGrafter"/>
</dbReference>
<dbReference type="InterPro" id="IPR051034">
    <property type="entry name" value="Mito_Enoyl-ACP_Reductase"/>
</dbReference>
<evidence type="ECO:0000256" key="6">
    <source>
        <dbReference type="ARBA" id="ARBA00023128"/>
    </source>
</evidence>
<evidence type="ECO:0000256" key="1">
    <source>
        <dbReference type="ARBA" id="ARBA00004173"/>
    </source>
</evidence>
<reference evidence="8" key="1">
    <citation type="submission" date="2021-01" db="EMBL/GenBank/DDBJ databases">
        <authorList>
            <person name="Corre E."/>
            <person name="Pelletier E."/>
            <person name="Niang G."/>
            <person name="Scheremetjew M."/>
            <person name="Finn R."/>
            <person name="Kale V."/>
            <person name="Holt S."/>
            <person name="Cochrane G."/>
            <person name="Meng A."/>
            <person name="Brown T."/>
            <person name="Cohen L."/>
        </authorList>
    </citation>
    <scope>NUCLEOTIDE SEQUENCE</scope>
    <source>
        <strain evidence="8">CCAP 1951/1</strain>
    </source>
</reference>
<accession>A0A7S1LQJ2</accession>
<evidence type="ECO:0000256" key="3">
    <source>
        <dbReference type="ARBA" id="ARBA00022857"/>
    </source>
</evidence>
<evidence type="ECO:0000259" key="7">
    <source>
        <dbReference type="Pfam" id="PF08240"/>
    </source>
</evidence>